<protein>
    <submittedName>
        <fullName evidence="1">Uncharacterized protein</fullName>
    </submittedName>
</protein>
<sequence>MGRRVGKGEAGPAQLARAWAGPGRLVPEAAAAAKEVEAAEVASLPRPPVLSQQQQGASSEVYTLTPSILLATWSDEVITTQNWLGSIKKRIEEMLT</sequence>
<name>A0AA35P972_9SAUR</name>
<gene>
    <name evidence="1" type="ORF">PODLI_1B012159</name>
</gene>
<evidence type="ECO:0000313" key="2">
    <source>
        <dbReference type="Proteomes" id="UP001178461"/>
    </source>
</evidence>
<accession>A0AA35P972</accession>
<reference evidence="1" key="1">
    <citation type="submission" date="2022-12" db="EMBL/GenBank/DDBJ databases">
        <authorList>
            <person name="Alioto T."/>
            <person name="Alioto T."/>
            <person name="Gomez Garrido J."/>
        </authorList>
    </citation>
    <scope>NUCLEOTIDE SEQUENCE</scope>
</reference>
<dbReference type="Proteomes" id="UP001178461">
    <property type="component" value="Chromosome 6"/>
</dbReference>
<organism evidence="1 2">
    <name type="scientific">Podarcis lilfordi</name>
    <name type="common">Lilford's wall lizard</name>
    <dbReference type="NCBI Taxonomy" id="74358"/>
    <lineage>
        <taxon>Eukaryota</taxon>
        <taxon>Metazoa</taxon>
        <taxon>Chordata</taxon>
        <taxon>Craniata</taxon>
        <taxon>Vertebrata</taxon>
        <taxon>Euteleostomi</taxon>
        <taxon>Lepidosauria</taxon>
        <taxon>Squamata</taxon>
        <taxon>Bifurcata</taxon>
        <taxon>Unidentata</taxon>
        <taxon>Episquamata</taxon>
        <taxon>Laterata</taxon>
        <taxon>Lacertibaenia</taxon>
        <taxon>Lacertidae</taxon>
        <taxon>Podarcis</taxon>
    </lineage>
</organism>
<evidence type="ECO:0000313" key="1">
    <source>
        <dbReference type="EMBL" id="CAI5776828.1"/>
    </source>
</evidence>
<dbReference type="EMBL" id="OX395131">
    <property type="protein sequence ID" value="CAI5776828.1"/>
    <property type="molecule type" value="Genomic_DNA"/>
</dbReference>
<proteinExistence type="predicted"/>
<keyword evidence="2" id="KW-1185">Reference proteome</keyword>
<dbReference type="AlphaFoldDB" id="A0AA35P972"/>